<evidence type="ECO:0000256" key="2">
    <source>
        <dbReference type="ARBA" id="ARBA00022723"/>
    </source>
</evidence>
<dbReference type="Pfam" id="PF02777">
    <property type="entry name" value="Sod_Fe_C"/>
    <property type="match status" value="1"/>
</dbReference>
<dbReference type="EC" id="1.15.1.1" evidence="7"/>
<gene>
    <name evidence="10" type="ORF">H9888_01995</name>
</gene>
<evidence type="ECO:0000313" key="11">
    <source>
        <dbReference type="Proteomes" id="UP000823926"/>
    </source>
</evidence>
<sequence>MKFELPALPYAVNALEPVISARTVEFHWGKHEAAYINNLNNLIAGTPFEAETLEEILLKSDGAIYNNAAQAWNHIFFFFQLAPNAKREPGGALRQAIDEDFGSFAAFQEAFVKAGTTLFGSGWAWLSVKPNGKLEITQGPNAQNPLKNGVTPLLTADVWEHAYYLDYQNRRADFLSALWDIIDWKVVEKRYEDTL</sequence>
<evidence type="ECO:0000256" key="5">
    <source>
        <dbReference type="ARBA" id="ARBA00049204"/>
    </source>
</evidence>
<dbReference type="InterPro" id="IPR036324">
    <property type="entry name" value="Mn/Fe_SOD_N_sf"/>
</dbReference>
<evidence type="ECO:0000256" key="1">
    <source>
        <dbReference type="ARBA" id="ARBA00008714"/>
    </source>
</evidence>
<dbReference type="GO" id="GO:0004784">
    <property type="term" value="F:superoxide dismutase activity"/>
    <property type="evidence" value="ECO:0007669"/>
    <property type="project" value="UniProtKB-EC"/>
</dbReference>
<comment type="similarity">
    <text evidence="1 7">Belongs to the iron/manganese superoxide dismutase family.</text>
</comment>
<reference evidence="10" key="1">
    <citation type="journal article" date="2021" name="PeerJ">
        <title>Extensive microbial diversity within the chicken gut microbiome revealed by metagenomics and culture.</title>
        <authorList>
            <person name="Gilroy R."/>
            <person name="Ravi A."/>
            <person name="Getino M."/>
            <person name="Pursley I."/>
            <person name="Horton D.L."/>
            <person name="Alikhan N.F."/>
            <person name="Baker D."/>
            <person name="Gharbi K."/>
            <person name="Hall N."/>
            <person name="Watson M."/>
            <person name="Adriaenssens E.M."/>
            <person name="Foster-Nyarko E."/>
            <person name="Jarju S."/>
            <person name="Secka A."/>
            <person name="Antonio M."/>
            <person name="Oren A."/>
            <person name="Chaudhuri R.R."/>
            <person name="La Ragione R."/>
            <person name="Hildebrand F."/>
            <person name="Pallen M.J."/>
        </authorList>
    </citation>
    <scope>NUCLEOTIDE SEQUENCE</scope>
    <source>
        <strain evidence="10">ChiBcec15-1070</strain>
    </source>
</reference>
<accession>A0A9D1TY13</accession>
<dbReference type="PIRSF" id="PIRSF000349">
    <property type="entry name" value="SODismutase"/>
    <property type="match status" value="1"/>
</dbReference>
<evidence type="ECO:0000259" key="9">
    <source>
        <dbReference type="Pfam" id="PF02777"/>
    </source>
</evidence>
<organism evidence="10 11">
    <name type="scientific">Candidatus Rikenella faecigallinarum</name>
    <dbReference type="NCBI Taxonomy" id="2838745"/>
    <lineage>
        <taxon>Bacteria</taxon>
        <taxon>Pseudomonadati</taxon>
        <taxon>Bacteroidota</taxon>
        <taxon>Bacteroidia</taxon>
        <taxon>Bacteroidales</taxon>
        <taxon>Rikenellaceae</taxon>
        <taxon>Rikenella</taxon>
    </lineage>
</organism>
<feature type="binding site" evidence="6">
    <location>
        <position position="161"/>
    </location>
    <ligand>
        <name>Mn(2+)</name>
        <dbReference type="ChEBI" id="CHEBI:29035"/>
    </ligand>
</feature>
<dbReference type="FunFam" id="3.55.40.20:FF:000001">
    <property type="entry name" value="Superoxide dismutase"/>
    <property type="match status" value="1"/>
</dbReference>
<dbReference type="FunFam" id="1.10.287.990:FF:000002">
    <property type="entry name" value="Superoxide dismutase"/>
    <property type="match status" value="1"/>
</dbReference>
<dbReference type="Proteomes" id="UP000823926">
    <property type="component" value="Unassembled WGS sequence"/>
</dbReference>
<dbReference type="EMBL" id="DXHL01000008">
    <property type="protein sequence ID" value="HIW10250.1"/>
    <property type="molecule type" value="Genomic_DNA"/>
</dbReference>
<comment type="catalytic activity">
    <reaction evidence="5 7">
        <text>2 superoxide + 2 H(+) = H2O2 + O2</text>
        <dbReference type="Rhea" id="RHEA:20696"/>
        <dbReference type="ChEBI" id="CHEBI:15378"/>
        <dbReference type="ChEBI" id="CHEBI:15379"/>
        <dbReference type="ChEBI" id="CHEBI:16240"/>
        <dbReference type="ChEBI" id="CHEBI:18421"/>
        <dbReference type="EC" id="1.15.1.1"/>
    </reaction>
</comment>
<name>A0A9D1TY13_9BACT</name>
<keyword evidence="4" id="KW-0408">Iron</keyword>
<protein>
    <recommendedName>
        <fullName evidence="7">Superoxide dismutase</fullName>
        <ecNumber evidence="7">1.15.1.1</ecNumber>
    </recommendedName>
</protein>
<keyword evidence="2 6" id="KW-0479">Metal-binding</keyword>
<evidence type="ECO:0000256" key="4">
    <source>
        <dbReference type="ARBA" id="ARBA00023004"/>
    </source>
</evidence>
<dbReference type="PANTHER" id="PTHR42769">
    <property type="entry name" value="SUPEROXIDE DISMUTASE"/>
    <property type="match status" value="1"/>
</dbReference>
<feature type="binding site" evidence="6">
    <location>
        <position position="27"/>
    </location>
    <ligand>
        <name>Mn(2+)</name>
        <dbReference type="ChEBI" id="CHEBI:29035"/>
    </ligand>
</feature>
<dbReference type="PROSITE" id="PS00088">
    <property type="entry name" value="SOD_MN"/>
    <property type="match status" value="1"/>
</dbReference>
<dbReference type="GO" id="GO:0046872">
    <property type="term" value="F:metal ion binding"/>
    <property type="evidence" value="ECO:0007669"/>
    <property type="project" value="UniProtKB-KW"/>
</dbReference>
<dbReference type="InterPro" id="IPR019831">
    <property type="entry name" value="Mn/Fe_SOD_N"/>
</dbReference>
<dbReference type="InterPro" id="IPR019832">
    <property type="entry name" value="Mn/Fe_SOD_C"/>
</dbReference>
<proteinExistence type="inferred from homology"/>
<reference evidence="10" key="2">
    <citation type="submission" date="2021-04" db="EMBL/GenBank/DDBJ databases">
        <authorList>
            <person name="Gilroy R."/>
        </authorList>
    </citation>
    <scope>NUCLEOTIDE SEQUENCE</scope>
    <source>
        <strain evidence="10">ChiBcec15-1070</strain>
    </source>
</reference>
<dbReference type="InterPro" id="IPR019833">
    <property type="entry name" value="Mn/Fe_SOD_BS"/>
</dbReference>
<evidence type="ECO:0000313" key="10">
    <source>
        <dbReference type="EMBL" id="HIW10250.1"/>
    </source>
</evidence>
<feature type="domain" description="Manganese/iron superoxide dismutase C-terminal" evidence="9">
    <location>
        <begin position="90"/>
        <end position="190"/>
    </location>
</feature>
<evidence type="ECO:0000256" key="7">
    <source>
        <dbReference type="RuleBase" id="RU000414"/>
    </source>
</evidence>
<feature type="binding site" evidence="6">
    <location>
        <position position="157"/>
    </location>
    <ligand>
        <name>Mn(2+)</name>
        <dbReference type="ChEBI" id="CHEBI:29035"/>
    </ligand>
</feature>
<dbReference type="AlphaFoldDB" id="A0A9D1TY13"/>
<dbReference type="SUPFAM" id="SSF46609">
    <property type="entry name" value="Fe,Mn superoxide dismutase (SOD), N-terminal domain"/>
    <property type="match status" value="1"/>
</dbReference>
<dbReference type="Gene3D" id="1.10.287.990">
    <property type="entry name" value="Fe,Mn superoxide dismutase (SOD) domain"/>
    <property type="match status" value="1"/>
</dbReference>
<dbReference type="SUPFAM" id="SSF54719">
    <property type="entry name" value="Fe,Mn superoxide dismutase (SOD), C-terminal domain"/>
    <property type="match status" value="1"/>
</dbReference>
<evidence type="ECO:0000259" key="8">
    <source>
        <dbReference type="Pfam" id="PF00081"/>
    </source>
</evidence>
<evidence type="ECO:0000256" key="6">
    <source>
        <dbReference type="PIRSR" id="PIRSR000349-1"/>
    </source>
</evidence>
<dbReference type="InterPro" id="IPR001189">
    <property type="entry name" value="Mn/Fe_SOD"/>
</dbReference>
<dbReference type="Pfam" id="PF00081">
    <property type="entry name" value="Sod_Fe_N"/>
    <property type="match status" value="1"/>
</dbReference>
<dbReference type="InterPro" id="IPR036314">
    <property type="entry name" value="SOD_C_sf"/>
</dbReference>
<keyword evidence="3 7" id="KW-0560">Oxidoreductase</keyword>
<comment type="function">
    <text evidence="7">Destroys radicals which are normally produced within the cells and which are toxic to biological systems.</text>
</comment>
<dbReference type="PANTHER" id="PTHR42769:SF3">
    <property type="entry name" value="SUPEROXIDE DISMUTASE [FE] 2, CHLOROPLASTIC"/>
    <property type="match status" value="1"/>
</dbReference>
<feature type="binding site" evidence="6">
    <location>
        <position position="74"/>
    </location>
    <ligand>
        <name>Mn(2+)</name>
        <dbReference type="ChEBI" id="CHEBI:29035"/>
    </ligand>
</feature>
<comment type="caution">
    <text evidence="10">The sequence shown here is derived from an EMBL/GenBank/DDBJ whole genome shotgun (WGS) entry which is preliminary data.</text>
</comment>
<dbReference type="GO" id="GO:0005737">
    <property type="term" value="C:cytoplasm"/>
    <property type="evidence" value="ECO:0007669"/>
    <property type="project" value="UniProtKB-ARBA"/>
</dbReference>
<dbReference type="PRINTS" id="PR01703">
    <property type="entry name" value="MNSODISMTASE"/>
</dbReference>
<evidence type="ECO:0000256" key="3">
    <source>
        <dbReference type="ARBA" id="ARBA00023002"/>
    </source>
</evidence>
<feature type="domain" description="Manganese/iron superoxide dismutase N-terminal" evidence="8">
    <location>
        <begin position="2"/>
        <end position="81"/>
    </location>
</feature>
<dbReference type="Gene3D" id="3.55.40.20">
    <property type="entry name" value="Iron/manganese superoxide dismutase, C-terminal domain"/>
    <property type="match status" value="1"/>
</dbReference>